<dbReference type="EMBL" id="BKAJ01000033">
    <property type="protein sequence ID" value="GEP54972.1"/>
    <property type="molecule type" value="Genomic_DNA"/>
</dbReference>
<dbReference type="GO" id="GO:0046872">
    <property type="term" value="F:metal ion binding"/>
    <property type="evidence" value="ECO:0007669"/>
    <property type="project" value="UniProtKB-KW"/>
</dbReference>
<evidence type="ECO:0000313" key="9">
    <source>
        <dbReference type="Proteomes" id="UP000321058"/>
    </source>
</evidence>
<dbReference type="Gene3D" id="3.90.79.10">
    <property type="entry name" value="Nucleoside Triphosphate Pyrophosphohydrolase"/>
    <property type="match status" value="1"/>
</dbReference>
<comment type="cofactor">
    <cofactor evidence="2">
        <name>Mg(2+)</name>
        <dbReference type="ChEBI" id="CHEBI:18420"/>
    </cofactor>
</comment>
<evidence type="ECO:0000256" key="1">
    <source>
        <dbReference type="ARBA" id="ARBA00001936"/>
    </source>
</evidence>
<evidence type="ECO:0000256" key="6">
    <source>
        <dbReference type="ARBA" id="ARBA00023211"/>
    </source>
</evidence>
<gene>
    <name evidence="8" type="ORF">RSO01_21380</name>
</gene>
<dbReference type="AlphaFoldDB" id="A0A512N7L9"/>
<keyword evidence="6" id="KW-0464">Manganese</keyword>
<evidence type="ECO:0000256" key="4">
    <source>
        <dbReference type="ARBA" id="ARBA00022801"/>
    </source>
</evidence>
<keyword evidence="9" id="KW-1185">Reference proteome</keyword>
<dbReference type="InterPro" id="IPR000086">
    <property type="entry name" value="NUDIX_hydrolase_dom"/>
</dbReference>
<protein>
    <submittedName>
        <fullName evidence="8">NUDIX hydrolase</fullName>
    </submittedName>
</protein>
<evidence type="ECO:0000256" key="3">
    <source>
        <dbReference type="ARBA" id="ARBA00022723"/>
    </source>
</evidence>
<reference evidence="8 9" key="1">
    <citation type="submission" date="2019-07" db="EMBL/GenBank/DDBJ databases">
        <title>Whole genome shotgun sequence of Reyranella soli NBRC 108950.</title>
        <authorList>
            <person name="Hosoyama A."/>
            <person name="Uohara A."/>
            <person name="Ohji S."/>
            <person name="Ichikawa N."/>
        </authorList>
    </citation>
    <scope>NUCLEOTIDE SEQUENCE [LARGE SCALE GENOMIC DNA]</scope>
    <source>
        <strain evidence="8 9">NBRC 108950</strain>
    </source>
</reference>
<dbReference type="PROSITE" id="PS51462">
    <property type="entry name" value="NUDIX"/>
    <property type="match status" value="1"/>
</dbReference>
<dbReference type="PANTHER" id="PTHR12318">
    <property type="entry name" value="TESTOSTERONE-REGULATED PROTEIN RP2"/>
    <property type="match status" value="1"/>
</dbReference>
<proteinExistence type="predicted"/>
<keyword evidence="5" id="KW-0460">Magnesium</keyword>
<dbReference type="SUPFAM" id="SSF55811">
    <property type="entry name" value="Nudix"/>
    <property type="match status" value="1"/>
</dbReference>
<dbReference type="InterPro" id="IPR015797">
    <property type="entry name" value="NUDIX_hydrolase-like_dom_sf"/>
</dbReference>
<dbReference type="CDD" id="cd18870">
    <property type="entry name" value="NUDIX_AcylCoAdiphos_Nudt19"/>
    <property type="match status" value="1"/>
</dbReference>
<evidence type="ECO:0000259" key="7">
    <source>
        <dbReference type="PROSITE" id="PS51462"/>
    </source>
</evidence>
<dbReference type="PANTHER" id="PTHR12318:SF0">
    <property type="entry name" value="ACYL-COENZYME A DIPHOSPHATASE NUDT19"/>
    <property type="match status" value="1"/>
</dbReference>
<keyword evidence="3" id="KW-0479">Metal-binding</keyword>
<dbReference type="InterPro" id="IPR039121">
    <property type="entry name" value="NUDT19"/>
</dbReference>
<dbReference type="Proteomes" id="UP000321058">
    <property type="component" value="Unassembled WGS sequence"/>
</dbReference>
<accession>A0A512N7L9</accession>
<dbReference type="GO" id="GO:0016818">
    <property type="term" value="F:hydrolase activity, acting on acid anhydrides, in phosphorus-containing anhydrides"/>
    <property type="evidence" value="ECO:0007669"/>
    <property type="project" value="InterPro"/>
</dbReference>
<evidence type="ECO:0000313" key="8">
    <source>
        <dbReference type="EMBL" id="GEP54972.1"/>
    </source>
</evidence>
<comment type="caution">
    <text evidence="8">The sequence shown here is derived from an EMBL/GenBank/DDBJ whole genome shotgun (WGS) entry which is preliminary data.</text>
</comment>
<name>A0A512N7L9_9HYPH</name>
<sequence length="267" mass="29155">MPAPRPATTVLLVRPSVPGEPNSILEVFMVVRHQAIDSFSGALVFPGGKLEDADGDARLRERCGGADKIAAEELKFRVAGVREAFEECGILLARKRGQRAVIAAAELKGIEDRWRVKLAKDEATIIDLVEAEDLELATDLMVPYAHWITPTFAPKRFDTWFFLAEAPEDQIALHDGSESVDSVWIGAQAAIDEAAAGKRTLVHATFKNLELLVEGKTVAGAIAAAGARKIVTVQPWVETRDGKRYLHIPPDAGYRNLFRELPPTAGR</sequence>
<organism evidence="8 9">
    <name type="scientific">Reyranella soli</name>
    <dbReference type="NCBI Taxonomy" id="1230389"/>
    <lineage>
        <taxon>Bacteria</taxon>
        <taxon>Pseudomonadati</taxon>
        <taxon>Pseudomonadota</taxon>
        <taxon>Alphaproteobacteria</taxon>
        <taxon>Hyphomicrobiales</taxon>
        <taxon>Reyranellaceae</taxon>
        <taxon>Reyranella</taxon>
    </lineage>
</organism>
<evidence type="ECO:0000256" key="2">
    <source>
        <dbReference type="ARBA" id="ARBA00001946"/>
    </source>
</evidence>
<comment type="cofactor">
    <cofactor evidence="1">
        <name>Mn(2+)</name>
        <dbReference type="ChEBI" id="CHEBI:29035"/>
    </cofactor>
</comment>
<feature type="domain" description="Nudix hydrolase" evidence="7">
    <location>
        <begin position="3"/>
        <end position="207"/>
    </location>
</feature>
<evidence type="ECO:0000256" key="5">
    <source>
        <dbReference type="ARBA" id="ARBA00022842"/>
    </source>
</evidence>
<keyword evidence="4 8" id="KW-0378">Hydrolase</keyword>